<dbReference type="GO" id="GO:0003924">
    <property type="term" value="F:GTPase activity"/>
    <property type="evidence" value="ECO:0007669"/>
    <property type="project" value="TreeGrafter"/>
</dbReference>
<evidence type="ECO:0000256" key="3">
    <source>
        <dbReference type="ARBA" id="ARBA00022801"/>
    </source>
</evidence>
<evidence type="ECO:0000256" key="8">
    <source>
        <dbReference type="PROSITE-ProRule" id="PRU01052"/>
    </source>
</evidence>
<organism evidence="10 11">
    <name type="scientific">Rhodamnia argentea</name>
    <dbReference type="NCBI Taxonomy" id="178133"/>
    <lineage>
        <taxon>Eukaryota</taxon>
        <taxon>Viridiplantae</taxon>
        <taxon>Streptophyta</taxon>
        <taxon>Embryophyta</taxon>
        <taxon>Tracheophyta</taxon>
        <taxon>Spermatophyta</taxon>
        <taxon>Magnoliopsida</taxon>
        <taxon>eudicotyledons</taxon>
        <taxon>Gunneridae</taxon>
        <taxon>Pentapetalae</taxon>
        <taxon>rosids</taxon>
        <taxon>malvids</taxon>
        <taxon>Myrtales</taxon>
        <taxon>Myrtaceae</taxon>
        <taxon>Myrtoideae</taxon>
        <taxon>Myrteae</taxon>
        <taxon>Australasian group</taxon>
        <taxon>Rhodamnia</taxon>
    </lineage>
</organism>
<evidence type="ECO:0000256" key="1">
    <source>
        <dbReference type="ARBA" id="ARBA00022692"/>
    </source>
</evidence>
<evidence type="ECO:0000259" key="9">
    <source>
        <dbReference type="PROSITE" id="PS51715"/>
    </source>
</evidence>
<protein>
    <submittedName>
        <fullName evidence="11">Protein ROOT HAIR DEFECTIVE 3-like</fullName>
    </submittedName>
</protein>
<keyword evidence="7" id="KW-0472">Membrane</keyword>
<dbReference type="Pfam" id="PF05879">
    <property type="entry name" value="RHD3_GTPase"/>
    <property type="match status" value="1"/>
</dbReference>
<reference evidence="11" key="1">
    <citation type="submission" date="2025-08" db="UniProtKB">
        <authorList>
            <consortium name="RefSeq"/>
        </authorList>
    </citation>
    <scope>IDENTIFICATION</scope>
    <source>
        <tissue evidence="11">Leaf</tissue>
    </source>
</reference>
<dbReference type="InterPro" id="IPR027417">
    <property type="entry name" value="P-loop_NTPase"/>
</dbReference>
<dbReference type="Proteomes" id="UP000827889">
    <property type="component" value="Chromosome 8"/>
</dbReference>
<dbReference type="Pfam" id="PF20428">
    <property type="entry name" value="Sey1_3HB"/>
    <property type="match status" value="1"/>
</dbReference>
<dbReference type="KEGG" id="rarg:115737915"/>
<accession>A0A8B8NVC9</accession>
<dbReference type="InterPro" id="IPR046758">
    <property type="entry name" value="Sey1/RHD3-like_3HB"/>
</dbReference>
<evidence type="ECO:0000313" key="10">
    <source>
        <dbReference type="Proteomes" id="UP000827889"/>
    </source>
</evidence>
<evidence type="ECO:0000256" key="4">
    <source>
        <dbReference type="ARBA" id="ARBA00022824"/>
    </source>
</evidence>
<comment type="similarity">
    <text evidence="8">Belongs to the TRAFAC class dynamin-like GTPase superfamily. GB1/RHD3 GTPase family.</text>
</comment>
<evidence type="ECO:0000256" key="5">
    <source>
        <dbReference type="ARBA" id="ARBA00022989"/>
    </source>
</evidence>
<dbReference type="PANTHER" id="PTHR45923">
    <property type="entry name" value="PROTEIN SEY1"/>
    <property type="match status" value="1"/>
</dbReference>
<proteinExistence type="inferred from homology"/>
<keyword evidence="5" id="KW-1133">Transmembrane helix</keyword>
<keyword evidence="6" id="KW-0342">GTP-binding</keyword>
<dbReference type="GO" id="GO:0005525">
    <property type="term" value="F:GTP binding"/>
    <property type="evidence" value="ECO:0007669"/>
    <property type="project" value="UniProtKB-KW"/>
</dbReference>
<dbReference type="Gene3D" id="3.40.50.300">
    <property type="entry name" value="P-loop containing nucleotide triphosphate hydrolases"/>
    <property type="match status" value="1"/>
</dbReference>
<evidence type="ECO:0000256" key="6">
    <source>
        <dbReference type="ARBA" id="ARBA00023134"/>
    </source>
</evidence>
<dbReference type="InterPro" id="IPR030386">
    <property type="entry name" value="G_GB1_RHD3_dom"/>
</dbReference>
<dbReference type="RefSeq" id="XP_030526189.2">
    <property type="nucleotide sequence ID" value="XM_030670329.2"/>
</dbReference>
<sequence length="625" mass="69990">MGPQSSGKSTLLNQLFGTNFREMDASQGRFRTTTGVWLAKAAGIEPCTLVMDLEGSDGMEREDDTAFEKQSALFAFAASDTVLINMWCHEVSLYQAANWPLLETVFQAMMQLFSSRKTTLVFVIRDQEGIPLETMEPILRERVQKIWDTVPKPQAHAETPLSEFFNVEVVALSSYEWEEEQFKEEVASLRQRFFHPSATGGLVGDRKGVVPGSGFSLSTQQLWKVIKENEDLDLPAPNVMVATVLCEETAHEIYSSFTENEDWRLIEEAVQSVPVPGFGKKLSSILEACLSGYDREVAYYDENVRSSMRGPLEENLLQLVRPAFQSMLGHIVCENLHMFKEAFDKALNEGKGFFVAAHECTQCYMTLFDKGCADALIEQAKWDTSGVREKLWRDIDAHVASVLAAKLSERTKAYEANLNKALSGSVEAVLDEAKRETWSTIRRILSDAIESEVTGFFSGALSDIQMDEQRKKTVLSGMQNYARSVVEAKAREKAGRVLICMRDRFVTVFNHEAGNMPRVWTGIEEIRATTKLAHLESLELLSVMAAVRLDDATDNIERSLSALLSTKPNATDRSITTVDPLALSTWEGVPSSETLITPLQCKLLWSQFMTETEYIVNRAISALVR</sequence>
<dbReference type="GO" id="GO:0016320">
    <property type="term" value="P:endoplasmic reticulum membrane fusion"/>
    <property type="evidence" value="ECO:0007669"/>
    <property type="project" value="TreeGrafter"/>
</dbReference>
<feature type="domain" description="GB1/RHD3-type G" evidence="9">
    <location>
        <begin position="1"/>
        <end position="207"/>
    </location>
</feature>
<dbReference type="AlphaFoldDB" id="A0A8B8NVC9"/>
<evidence type="ECO:0000313" key="11">
    <source>
        <dbReference type="RefSeq" id="XP_030526189.2"/>
    </source>
</evidence>
<dbReference type="PANTHER" id="PTHR45923:SF2">
    <property type="entry name" value="PROTEIN SEY1"/>
    <property type="match status" value="1"/>
</dbReference>
<dbReference type="GO" id="GO:0005783">
    <property type="term" value="C:endoplasmic reticulum"/>
    <property type="evidence" value="ECO:0007669"/>
    <property type="project" value="TreeGrafter"/>
</dbReference>
<keyword evidence="1" id="KW-0812">Transmembrane</keyword>
<dbReference type="GeneID" id="115737915"/>
<keyword evidence="4" id="KW-0256">Endoplasmic reticulum</keyword>
<name>A0A8B8NVC9_9MYRT</name>
<evidence type="ECO:0000256" key="7">
    <source>
        <dbReference type="ARBA" id="ARBA00023136"/>
    </source>
</evidence>
<dbReference type="PROSITE" id="PS51715">
    <property type="entry name" value="G_GB1_RHD3"/>
    <property type="match status" value="1"/>
</dbReference>
<keyword evidence="10" id="KW-1185">Reference proteome</keyword>
<dbReference type="InterPro" id="IPR008803">
    <property type="entry name" value="RHD3/Sey1"/>
</dbReference>
<gene>
    <name evidence="11" type="primary">LOC115737915</name>
</gene>
<dbReference type="SUPFAM" id="SSF52540">
    <property type="entry name" value="P-loop containing nucleoside triphosphate hydrolases"/>
    <property type="match status" value="1"/>
</dbReference>
<keyword evidence="2" id="KW-0547">Nucleotide-binding</keyword>
<evidence type="ECO:0000256" key="2">
    <source>
        <dbReference type="ARBA" id="ARBA00022741"/>
    </source>
</evidence>
<keyword evidence="3" id="KW-0378">Hydrolase</keyword>